<dbReference type="GO" id="GO:0003924">
    <property type="term" value="F:GTPase activity"/>
    <property type="evidence" value="ECO:0007669"/>
    <property type="project" value="TreeGrafter"/>
</dbReference>
<proteinExistence type="predicted"/>
<dbReference type="AlphaFoldDB" id="A0A8T0KC21"/>
<dbReference type="Gene3D" id="2.40.30.10">
    <property type="entry name" value="Translation factors"/>
    <property type="match status" value="1"/>
</dbReference>
<dbReference type="GO" id="GO:1990904">
    <property type="term" value="C:ribonucleoprotein complex"/>
    <property type="evidence" value="ECO:0007669"/>
    <property type="project" value="TreeGrafter"/>
</dbReference>
<dbReference type="SUPFAM" id="SSF50447">
    <property type="entry name" value="Translation proteins"/>
    <property type="match status" value="1"/>
</dbReference>
<dbReference type="CDD" id="cd03691">
    <property type="entry name" value="BipA_TypA_II"/>
    <property type="match status" value="1"/>
</dbReference>
<dbReference type="InterPro" id="IPR004161">
    <property type="entry name" value="EFTu-like_2"/>
</dbReference>
<dbReference type="FunFam" id="2.40.50.250:FF:000001">
    <property type="entry name" value="GTP-binding protein TypA"/>
    <property type="match status" value="1"/>
</dbReference>
<feature type="domain" description="Translation elongation factor EFTu-like" evidence="2">
    <location>
        <begin position="37"/>
        <end position="110"/>
    </location>
</feature>
<dbReference type="InterPro" id="IPR035647">
    <property type="entry name" value="EFG_III/V"/>
</dbReference>
<feature type="domain" description="Elongation factor EFG" evidence="1">
    <location>
        <begin position="217"/>
        <end position="300"/>
    </location>
</feature>
<dbReference type="FunFam" id="3.30.70.870:FF:000003">
    <property type="entry name" value="GTP-binding protein TypA"/>
    <property type="match status" value="1"/>
</dbReference>
<evidence type="ECO:0000313" key="4">
    <source>
        <dbReference type="EMBL" id="KAG2397124.1"/>
    </source>
</evidence>
<dbReference type="GO" id="GO:0005829">
    <property type="term" value="C:cytosol"/>
    <property type="evidence" value="ECO:0007669"/>
    <property type="project" value="TreeGrafter"/>
</dbReference>
<dbReference type="InterPro" id="IPR047042">
    <property type="entry name" value="BipA_II"/>
</dbReference>
<feature type="domain" description="TypA/BipA C-terminal" evidence="3">
    <location>
        <begin position="307"/>
        <end position="415"/>
    </location>
</feature>
<keyword evidence="4" id="KW-0648">Protein biosynthesis</keyword>
<dbReference type="Pfam" id="PF21018">
    <property type="entry name" value="BipA_C"/>
    <property type="match status" value="1"/>
</dbReference>
<gene>
    <name evidence="4" type="ORF">HKW66_Vig0146400</name>
</gene>
<organism evidence="4 5">
    <name type="scientific">Phaseolus angularis</name>
    <name type="common">Azuki bean</name>
    <name type="synonym">Vigna angularis</name>
    <dbReference type="NCBI Taxonomy" id="3914"/>
    <lineage>
        <taxon>Eukaryota</taxon>
        <taxon>Viridiplantae</taxon>
        <taxon>Streptophyta</taxon>
        <taxon>Embryophyta</taxon>
        <taxon>Tracheophyta</taxon>
        <taxon>Spermatophyta</taxon>
        <taxon>Magnoliopsida</taxon>
        <taxon>eudicotyledons</taxon>
        <taxon>Gunneridae</taxon>
        <taxon>Pentapetalae</taxon>
        <taxon>rosids</taxon>
        <taxon>fabids</taxon>
        <taxon>Fabales</taxon>
        <taxon>Fabaceae</taxon>
        <taxon>Papilionoideae</taxon>
        <taxon>50 kb inversion clade</taxon>
        <taxon>NPAAA clade</taxon>
        <taxon>indigoferoid/millettioid clade</taxon>
        <taxon>Phaseoleae</taxon>
        <taxon>Vigna</taxon>
    </lineage>
</organism>
<dbReference type="Gene3D" id="3.30.70.870">
    <property type="entry name" value="Elongation Factor G (Translational Gtpase), domain 3"/>
    <property type="match status" value="1"/>
</dbReference>
<dbReference type="Proteomes" id="UP000743370">
    <property type="component" value="Unassembled WGS sequence"/>
</dbReference>
<dbReference type="InterPro" id="IPR009000">
    <property type="entry name" value="Transl_B-barrel_sf"/>
</dbReference>
<dbReference type="CDD" id="cd16263">
    <property type="entry name" value="BipA_III"/>
    <property type="match status" value="1"/>
</dbReference>
<dbReference type="InterPro" id="IPR047043">
    <property type="entry name" value="BipA_III"/>
</dbReference>
<evidence type="ECO:0000259" key="3">
    <source>
        <dbReference type="Pfam" id="PF21018"/>
    </source>
</evidence>
<accession>A0A8T0KC21</accession>
<reference evidence="4 5" key="1">
    <citation type="submission" date="2020-05" db="EMBL/GenBank/DDBJ databases">
        <title>Vigna angularis (adzuki bean) Var. LongXiaoDou No. 4 denovo assembly.</title>
        <authorList>
            <person name="Xiang H."/>
        </authorList>
    </citation>
    <scope>NUCLEOTIDE SEQUENCE [LARGE SCALE GENOMIC DNA]</scope>
    <source>
        <tissue evidence="4">Leaf</tissue>
    </source>
</reference>
<comment type="caution">
    <text evidence="4">The sequence shown here is derived from an EMBL/GenBank/DDBJ whole genome shotgun (WGS) entry which is preliminary data.</text>
</comment>
<sequence length="428" mass="46595">MSQLLDAVVTHVPPPNANTDAPFQMLVSMMERDFYLGRILTGRISSGVVRVGDRVHGLRNKDSGAEKIEDGKVVKLMKKKGTNMVLTDCAGAGDIISIAGLSSPSIGHTVATLEIMSALPTVELDPPTISMTFGVNDSPLAGRDGTHLTGGRIGDRLMAETETNLAINVLPGLSESFEVQGRGELQLGILIENMRREGFELSVSPPKVMYKTESGQKLEPVEEVTIEVNDEHVGLVMEALSHRRAEVTDMGPVPGTVGRTRLSLTCPSRGLVGYRSVFSSDTRGTGFMHRAFHAYEQFRGPLGNVRKGVLVSMGFGTITAHALMSLEARGTLFVNPGMETYDGMIVGEHSRDTDLDVNPVRSKELTNVRAASKDENVRLTPPRLMTLEEAIGYVASDELIEVTPKAIRLRKKYLDVNKRKAMSKRPKE</sequence>
<dbReference type="Gene3D" id="2.40.50.250">
    <property type="entry name" value="bipa protein"/>
    <property type="match status" value="1"/>
</dbReference>
<dbReference type="GO" id="GO:0005525">
    <property type="term" value="F:GTP binding"/>
    <property type="evidence" value="ECO:0007669"/>
    <property type="project" value="InterPro"/>
</dbReference>
<dbReference type="Gene3D" id="3.30.70.240">
    <property type="match status" value="1"/>
</dbReference>
<dbReference type="PANTHER" id="PTHR42908">
    <property type="entry name" value="TRANSLATION ELONGATION FACTOR-RELATED"/>
    <property type="match status" value="1"/>
</dbReference>
<dbReference type="InterPro" id="IPR042116">
    <property type="entry name" value="TypA/BipA_C"/>
</dbReference>
<evidence type="ECO:0000259" key="1">
    <source>
        <dbReference type="Pfam" id="PF00679"/>
    </source>
</evidence>
<protein>
    <submittedName>
        <fullName evidence="4">Putative elongation factor TypA-like</fullName>
    </submittedName>
</protein>
<dbReference type="FunFam" id="3.30.70.240:FF:000002">
    <property type="entry name" value="GTP-binding protein TypA"/>
    <property type="match status" value="1"/>
</dbReference>
<dbReference type="Pfam" id="PF03144">
    <property type="entry name" value="GTP_EFTU_D2"/>
    <property type="match status" value="1"/>
</dbReference>
<dbReference type="GO" id="GO:0003746">
    <property type="term" value="F:translation elongation factor activity"/>
    <property type="evidence" value="ECO:0007669"/>
    <property type="project" value="UniProtKB-KW"/>
</dbReference>
<dbReference type="InterPro" id="IPR000640">
    <property type="entry name" value="EFG_V-like"/>
</dbReference>
<dbReference type="InterPro" id="IPR048876">
    <property type="entry name" value="BipA_C"/>
</dbReference>
<dbReference type="Pfam" id="PF00679">
    <property type="entry name" value="EFG_C"/>
    <property type="match status" value="1"/>
</dbReference>
<dbReference type="InterPro" id="IPR035651">
    <property type="entry name" value="BipA_V"/>
</dbReference>
<evidence type="ECO:0000259" key="2">
    <source>
        <dbReference type="Pfam" id="PF03144"/>
    </source>
</evidence>
<dbReference type="FunFam" id="2.40.30.10:FF:000076">
    <property type="entry name" value="Elongation factor family protein"/>
    <property type="match status" value="1"/>
</dbReference>
<keyword evidence="4" id="KW-0251">Elongation factor</keyword>
<dbReference type="SUPFAM" id="SSF54980">
    <property type="entry name" value="EF-G C-terminal domain-like"/>
    <property type="match status" value="2"/>
</dbReference>
<dbReference type="EMBL" id="JABFOF010000005">
    <property type="protein sequence ID" value="KAG2397124.1"/>
    <property type="molecule type" value="Genomic_DNA"/>
</dbReference>
<dbReference type="PANTHER" id="PTHR42908:SF8">
    <property type="entry name" value="TR-TYPE G DOMAIN-CONTAINING PROTEIN"/>
    <property type="match status" value="1"/>
</dbReference>
<name>A0A8T0KC21_PHAAN</name>
<dbReference type="CDD" id="cd03710">
    <property type="entry name" value="BipA_TypA_C"/>
    <property type="match status" value="1"/>
</dbReference>
<evidence type="ECO:0000313" key="5">
    <source>
        <dbReference type="Proteomes" id="UP000743370"/>
    </source>
</evidence>